<accession>A0A016TFM5</accession>
<evidence type="ECO:0000313" key="2">
    <source>
        <dbReference type="Proteomes" id="UP000024635"/>
    </source>
</evidence>
<reference evidence="2" key="1">
    <citation type="journal article" date="2015" name="Nat. Genet.">
        <title>The genome and transcriptome of the zoonotic hookworm Ancylostoma ceylanicum identify infection-specific gene families.</title>
        <authorList>
            <person name="Schwarz E.M."/>
            <person name="Hu Y."/>
            <person name="Antoshechkin I."/>
            <person name="Miller M.M."/>
            <person name="Sternberg P.W."/>
            <person name="Aroian R.V."/>
        </authorList>
    </citation>
    <scope>NUCLEOTIDE SEQUENCE</scope>
    <source>
        <strain evidence="2">HY135</strain>
    </source>
</reference>
<organism evidence="1 2">
    <name type="scientific">Ancylostoma ceylanicum</name>
    <dbReference type="NCBI Taxonomy" id="53326"/>
    <lineage>
        <taxon>Eukaryota</taxon>
        <taxon>Metazoa</taxon>
        <taxon>Ecdysozoa</taxon>
        <taxon>Nematoda</taxon>
        <taxon>Chromadorea</taxon>
        <taxon>Rhabditida</taxon>
        <taxon>Rhabditina</taxon>
        <taxon>Rhabditomorpha</taxon>
        <taxon>Strongyloidea</taxon>
        <taxon>Ancylostomatidae</taxon>
        <taxon>Ancylostomatinae</taxon>
        <taxon>Ancylostoma</taxon>
    </lineage>
</organism>
<sequence length="109" mass="11952">MKKGRGRATLIGTFGPHVTPTCLDSSGVDHVIYGLFVLSAVRVEAGGRGGRPKCANQSRWLRPFSVDDTHQRVHSRNQCWQHDEAAATEGSLAFVIASIGLEYKLILEF</sequence>
<comment type="caution">
    <text evidence="1">The sequence shown here is derived from an EMBL/GenBank/DDBJ whole genome shotgun (WGS) entry which is preliminary data.</text>
</comment>
<name>A0A016TFM5_9BILA</name>
<dbReference type="AlphaFoldDB" id="A0A016TFM5"/>
<dbReference type="EMBL" id="JARK01001443">
    <property type="protein sequence ID" value="EYC01418.1"/>
    <property type="molecule type" value="Genomic_DNA"/>
</dbReference>
<proteinExistence type="predicted"/>
<protein>
    <submittedName>
        <fullName evidence="1">Uncharacterized protein</fullName>
    </submittedName>
</protein>
<gene>
    <name evidence="1" type="primary">Acey_s0107.g3788</name>
    <name evidence="1" type="ORF">Y032_0107g3788</name>
</gene>
<evidence type="ECO:0000313" key="1">
    <source>
        <dbReference type="EMBL" id="EYC01418.1"/>
    </source>
</evidence>
<keyword evidence="2" id="KW-1185">Reference proteome</keyword>
<dbReference type="Proteomes" id="UP000024635">
    <property type="component" value="Unassembled WGS sequence"/>
</dbReference>